<dbReference type="Proteomes" id="UP001442841">
    <property type="component" value="Chromosome"/>
</dbReference>
<dbReference type="NCBIfam" id="NF041681">
    <property type="entry name" value="HGxxPAAW"/>
    <property type="match status" value="1"/>
</dbReference>
<reference evidence="2 3" key="1">
    <citation type="submission" date="2024-04" db="EMBL/GenBank/DDBJ databases">
        <title>Isolation of an actinomycete strain from pig manure.</title>
        <authorList>
            <person name="Gong T."/>
            <person name="Yu Z."/>
            <person name="An M."/>
            <person name="Wei C."/>
            <person name="Yang W."/>
            <person name="Liu L."/>
        </authorList>
    </citation>
    <scope>NUCLEOTIDE SEQUENCE [LARGE SCALE GENOMIC DNA]</scope>
    <source>
        <strain evidence="2 3">ZF39</strain>
    </source>
</reference>
<protein>
    <submittedName>
        <fullName evidence="2">HGxxPAAW family protein</fullName>
    </submittedName>
</protein>
<proteinExistence type="predicted"/>
<accession>A0ABZ3FRM1</accession>
<sequence>MNRRRTTVKEIHHGRTTAAWTGSILAIIAIIVMSIGFLTGSGTWPSPNWTIIIVGLIILAIAPIAGGILNKMGLGQD</sequence>
<feature type="transmembrane region" description="Helical" evidence="1">
    <location>
        <begin position="20"/>
        <end position="37"/>
    </location>
</feature>
<feature type="transmembrane region" description="Helical" evidence="1">
    <location>
        <begin position="49"/>
        <end position="69"/>
    </location>
</feature>
<dbReference type="EMBL" id="CP154795">
    <property type="protein sequence ID" value="XAN07399.1"/>
    <property type="molecule type" value="Genomic_DNA"/>
</dbReference>
<dbReference type="RefSeq" id="WP_425308856.1">
    <property type="nucleotide sequence ID" value="NZ_CP154795.1"/>
</dbReference>
<gene>
    <name evidence="2" type="ORF">AADG42_08875</name>
</gene>
<name>A0ABZ3FRM1_9ACTN</name>
<evidence type="ECO:0000313" key="2">
    <source>
        <dbReference type="EMBL" id="XAN07399.1"/>
    </source>
</evidence>
<keyword evidence="3" id="KW-1185">Reference proteome</keyword>
<organism evidence="2 3">
    <name type="scientific">Ammonicoccus fulvus</name>
    <dbReference type="NCBI Taxonomy" id="3138240"/>
    <lineage>
        <taxon>Bacteria</taxon>
        <taxon>Bacillati</taxon>
        <taxon>Actinomycetota</taxon>
        <taxon>Actinomycetes</taxon>
        <taxon>Propionibacteriales</taxon>
        <taxon>Propionibacteriaceae</taxon>
        <taxon>Ammonicoccus</taxon>
    </lineage>
</organism>
<keyword evidence="1" id="KW-1133">Transmembrane helix</keyword>
<keyword evidence="1" id="KW-0812">Transmembrane</keyword>
<evidence type="ECO:0000313" key="3">
    <source>
        <dbReference type="Proteomes" id="UP001442841"/>
    </source>
</evidence>
<evidence type="ECO:0000256" key="1">
    <source>
        <dbReference type="SAM" id="Phobius"/>
    </source>
</evidence>
<keyword evidence="1" id="KW-0472">Membrane</keyword>